<reference evidence="1 2" key="1">
    <citation type="submission" date="2015-04" db="EMBL/GenBank/DDBJ databases">
        <title>Complete genome sequence of Schizopora paradoxa KUC8140, a cosmopolitan wood degrader in East Asia.</title>
        <authorList>
            <consortium name="DOE Joint Genome Institute"/>
            <person name="Min B."/>
            <person name="Park H."/>
            <person name="Jang Y."/>
            <person name="Kim J.-J."/>
            <person name="Kim K.H."/>
            <person name="Pangilinan J."/>
            <person name="Lipzen A."/>
            <person name="Riley R."/>
            <person name="Grigoriev I.V."/>
            <person name="Spatafora J.W."/>
            <person name="Choi I.-G."/>
        </authorList>
    </citation>
    <scope>NUCLEOTIDE SEQUENCE [LARGE SCALE GENOMIC DNA]</scope>
    <source>
        <strain evidence="1 2">KUC8140</strain>
    </source>
</reference>
<keyword evidence="2" id="KW-1185">Reference proteome</keyword>
<gene>
    <name evidence="1" type="ORF">SCHPADRAFT_889702</name>
</gene>
<dbReference type="Proteomes" id="UP000053477">
    <property type="component" value="Unassembled WGS sequence"/>
</dbReference>
<dbReference type="InParanoid" id="A0A0H2SAN8"/>
<protein>
    <submittedName>
        <fullName evidence="1">Uncharacterized protein</fullName>
    </submittedName>
</protein>
<evidence type="ECO:0000313" key="1">
    <source>
        <dbReference type="EMBL" id="KLO13916.1"/>
    </source>
</evidence>
<evidence type="ECO:0000313" key="2">
    <source>
        <dbReference type="Proteomes" id="UP000053477"/>
    </source>
</evidence>
<name>A0A0H2SAN8_9AGAM</name>
<dbReference type="AlphaFoldDB" id="A0A0H2SAN8"/>
<sequence length="178" mass="20681">MSRKIEMEMYVLSLALTSIVGIAVRRMSLSVDEDTVDFVGYRVLTEGTVNQDGWRRREENGLEECLVVGEQPSSTIALLTALSSLRLHPVHNPFPGEEESAERVQRMFVWVKGFSLPKAEAGHSKYRLFEDDHDFTRYREIRRFRLQTQIRDHIPNEPHVKWLQFRISGEEDGDDAYL</sequence>
<accession>A0A0H2SAN8</accession>
<organism evidence="1 2">
    <name type="scientific">Schizopora paradoxa</name>
    <dbReference type="NCBI Taxonomy" id="27342"/>
    <lineage>
        <taxon>Eukaryota</taxon>
        <taxon>Fungi</taxon>
        <taxon>Dikarya</taxon>
        <taxon>Basidiomycota</taxon>
        <taxon>Agaricomycotina</taxon>
        <taxon>Agaricomycetes</taxon>
        <taxon>Hymenochaetales</taxon>
        <taxon>Schizoporaceae</taxon>
        <taxon>Schizopora</taxon>
    </lineage>
</organism>
<dbReference type="EMBL" id="KQ085952">
    <property type="protein sequence ID" value="KLO13916.1"/>
    <property type="molecule type" value="Genomic_DNA"/>
</dbReference>
<proteinExistence type="predicted"/>